<protein>
    <submittedName>
        <fullName evidence="6">Protein-S-isoprenylcysteine O-methyltransferase Ste14</fullName>
    </submittedName>
</protein>
<feature type="transmembrane region" description="Helical" evidence="5">
    <location>
        <begin position="111"/>
        <end position="137"/>
    </location>
</feature>
<gene>
    <name evidence="6" type="ORF">SAMN05421813_13228</name>
</gene>
<dbReference type="EMBL" id="FNHH01000032">
    <property type="protein sequence ID" value="SDN00035.1"/>
    <property type="molecule type" value="Genomic_DNA"/>
</dbReference>
<keyword evidence="6" id="KW-0489">Methyltransferase</keyword>
<reference evidence="7" key="1">
    <citation type="submission" date="2016-10" db="EMBL/GenBank/DDBJ databases">
        <authorList>
            <person name="Varghese N."/>
            <person name="Submissions S."/>
        </authorList>
    </citation>
    <scope>NUCLEOTIDE SEQUENCE [LARGE SCALE GENOMIC DNA]</scope>
    <source>
        <strain evidence="7">DSM 24536</strain>
    </source>
</reference>
<dbReference type="GO" id="GO:0008168">
    <property type="term" value="F:methyltransferase activity"/>
    <property type="evidence" value="ECO:0007669"/>
    <property type="project" value="UniProtKB-KW"/>
</dbReference>
<feature type="transmembrane region" description="Helical" evidence="5">
    <location>
        <begin position="220"/>
        <end position="238"/>
    </location>
</feature>
<evidence type="ECO:0000313" key="7">
    <source>
        <dbReference type="Proteomes" id="UP000199226"/>
    </source>
</evidence>
<evidence type="ECO:0000313" key="6">
    <source>
        <dbReference type="EMBL" id="SDN00035.1"/>
    </source>
</evidence>
<dbReference type="GO" id="GO:0012505">
    <property type="term" value="C:endomembrane system"/>
    <property type="evidence" value="ECO:0007669"/>
    <property type="project" value="UniProtKB-SubCell"/>
</dbReference>
<evidence type="ECO:0000256" key="3">
    <source>
        <dbReference type="ARBA" id="ARBA00022989"/>
    </source>
</evidence>
<accession>A0A1G9XV32</accession>
<dbReference type="AlphaFoldDB" id="A0A1G9XV32"/>
<feature type="transmembrane region" description="Helical" evidence="5">
    <location>
        <begin position="54"/>
        <end position="72"/>
    </location>
</feature>
<dbReference type="Proteomes" id="UP000199226">
    <property type="component" value="Unassembled WGS sequence"/>
</dbReference>
<dbReference type="InterPro" id="IPR007318">
    <property type="entry name" value="Phopholipid_MeTrfase"/>
</dbReference>
<organism evidence="6 7">
    <name type="scientific">Daejeonella rubra</name>
    <dbReference type="NCBI Taxonomy" id="990371"/>
    <lineage>
        <taxon>Bacteria</taxon>
        <taxon>Pseudomonadati</taxon>
        <taxon>Bacteroidota</taxon>
        <taxon>Sphingobacteriia</taxon>
        <taxon>Sphingobacteriales</taxon>
        <taxon>Sphingobacteriaceae</taxon>
        <taxon>Daejeonella</taxon>
    </lineage>
</organism>
<proteinExistence type="predicted"/>
<evidence type="ECO:0000256" key="5">
    <source>
        <dbReference type="SAM" id="Phobius"/>
    </source>
</evidence>
<comment type="subcellular location">
    <subcellularLocation>
        <location evidence="1">Endomembrane system</location>
        <topology evidence="1">Multi-pass membrane protein</topology>
    </subcellularLocation>
</comment>
<dbReference type="STRING" id="990371.SAMN05421813_13228"/>
<name>A0A1G9XV32_9SPHI</name>
<evidence type="ECO:0000256" key="4">
    <source>
        <dbReference type="ARBA" id="ARBA00023136"/>
    </source>
</evidence>
<keyword evidence="6" id="KW-0808">Transferase</keyword>
<feature type="transmembrane region" description="Helical" evidence="5">
    <location>
        <begin position="192"/>
        <end position="208"/>
    </location>
</feature>
<keyword evidence="7" id="KW-1185">Reference proteome</keyword>
<dbReference type="PROSITE" id="PS50244">
    <property type="entry name" value="S5A_REDUCTASE"/>
    <property type="match status" value="1"/>
</dbReference>
<dbReference type="GO" id="GO:0032259">
    <property type="term" value="P:methylation"/>
    <property type="evidence" value="ECO:0007669"/>
    <property type="project" value="UniProtKB-KW"/>
</dbReference>
<dbReference type="PANTHER" id="PTHR12714:SF9">
    <property type="entry name" value="PROTEIN-S-ISOPRENYLCYSTEINE O-METHYLTRANSFERASE"/>
    <property type="match status" value="1"/>
</dbReference>
<dbReference type="Pfam" id="PF04191">
    <property type="entry name" value="PEMT"/>
    <property type="match status" value="1"/>
</dbReference>
<keyword evidence="3 5" id="KW-1133">Transmembrane helix</keyword>
<sequence length="249" mass="29286">MALTEQMESQGNWLFKYRGILPLIIFAIGIVLFFKNESNPENWILQDKLQESFYELACLLVAFIGFFIRVYTVGFSRPNTSGRNTEHQVADVLNTTGIYSIMRNPLYVGNFFMWLGIAMLTGNFWFIIAFTLFYFLYYERIIFTEEQFLKNKFGHNYLEWARKTPIIVPKFSSFKKTAYSFNWKKVLRQEKNGLAALLIIFCLFDIAGEMVKEQRNFNEALYIAGATSIVIYFILKFIKYNTKLLQDPH</sequence>
<dbReference type="OrthoDB" id="9809773at2"/>
<keyword evidence="2 5" id="KW-0812">Transmembrane</keyword>
<dbReference type="Gene3D" id="1.20.120.1630">
    <property type="match status" value="1"/>
</dbReference>
<keyword evidence="4 5" id="KW-0472">Membrane</keyword>
<evidence type="ECO:0000256" key="1">
    <source>
        <dbReference type="ARBA" id="ARBA00004127"/>
    </source>
</evidence>
<dbReference type="RefSeq" id="WP_090706674.1">
    <property type="nucleotide sequence ID" value="NZ_FNHH01000032.1"/>
</dbReference>
<dbReference type="PANTHER" id="PTHR12714">
    <property type="entry name" value="PROTEIN-S ISOPRENYLCYSTEINE O-METHYLTRANSFERASE"/>
    <property type="match status" value="1"/>
</dbReference>
<feature type="transmembrane region" description="Helical" evidence="5">
    <location>
        <begin position="15"/>
        <end position="34"/>
    </location>
</feature>
<evidence type="ECO:0000256" key="2">
    <source>
        <dbReference type="ARBA" id="ARBA00022692"/>
    </source>
</evidence>